<protein>
    <submittedName>
        <fullName evidence="2">Uncharacterized protein</fullName>
    </submittedName>
</protein>
<evidence type="ECO:0000313" key="2">
    <source>
        <dbReference type="EMBL" id="QCD92419.1"/>
    </source>
</evidence>
<evidence type="ECO:0000313" key="3">
    <source>
        <dbReference type="Proteomes" id="UP000501690"/>
    </source>
</evidence>
<evidence type="ECO:0000256" key="1">
    <source>
        <dbReference type="SAM" id="MobiDB-lite"/>
    </source>
</evidence>
<feature type="compositionally biased region" description="Polar residues" evidence="1">
    <location>
        <begin position="27"/>
        <end position="41"/>
    </location>
</feature>
<dbReference type="EMBL" id="CP039349">
    <property type="protein sequence ID" value="QCD92419.1"/>
    <property type="molecule type" value="Genomic_DNA"/>
</dbReference>
<proteinExistence type="predicted"/>
<name>A0A4D6LTR6_VIGUN</name>
<feature type="region of interest" description="Disordered" evidence="1">
    <location>
        <begin position="27"/>
        <end position="48"/>
    </location>
</feature>
<gene>
    <name evidence="2" type="ORF">DEO72_LG5g482</name>
</gene>
<organism evidence="2 3">
    <name type="scientific">Vigna unguiculata</name>
    <name type="common">Cowpea</name>
    <dbReference type="NCBI Taxonomy" id="3917"/>
    <lineage>
        <taxon>Eukaryota</taxon>
        <taxon>Viridiplantae</taxon>
        <taxon>Streptophyta</taxon>
        <taxon>Embryophyta</taxon>
        <taxon>Tracheophyta</taxon>
        <taxon>Spermatophyta</taxon>
        <taxon>Magnoliopsida</taxon>
        <taxon>eudicotyledons</taxon>
        <taxon>Gunneridae</taxon>
        <taxon>Pentapetalae</taxon>
        <taxon>rosids</taxon>
        <taxon>fabids</taxon>
        <taxon>Fabales</taxon>
        <taxon>Fabaceae</taxon>
        <taxon>Papilionoideae</taxon>
        <taxon>50 kb inversion clade</taxon>
        <taxon>NPAAA clade</taxon>
        <taxon>indigoferoid/millettioid clade</taxon>
        <taxon>Phaseoleae</taxon>
        <taxon>Vigna</taxon>
    </lineage>
</organism>
<dbReference type="AlphaFoldDB" id="A0A4D6LTR6"/>
<reference evidence="2 3" key="1">
    <citation type="submission" date="2019-04" db="EMBL/GenBank/DDBJ databases">
        <title>An improved genome assembly and genetic linkage map for asparagus bean, Vigna unguiculata ssp. sesquipedialis.</title>
        <authorList>
            <person name="Xia Q."/>
            <person name="Zhang R."/>
            <person name="Dong Y."/>
        </authorList>
    </citation>
    <scope>NUCLEOTIDE SEQUENCE [LARGE SCALE GENOMIC DNA]</scope>
    <source>
        <tissue evidence="2">Leaf</tissue>
    </source>
</reference>
<keyword evidence="3" id="KW-1185">Reference proteome</keyword>
<sequence>MPRFSFNRGNRDNDLLRFLLRAFNISGQPSSSPTTNATVPHSSHPPAHLQRTAPTILHTSDAPSYRFVACTAPLRLLLLLRPTTTITSLLRSRALSPEPLRVLRATITYVHYDSVQSACIATARTSRRFFRCRC</sequence>
<accession>A0A4D6LTR6</accession>
<dbReference type="Proteomes" id="UP000501690">
    <property type="component" value="Linkage Group LG5"/>
</dbReference>